<dbReference type="CDD" id="cd03134">
    <property type="entry name" value="GATase1_PfpI_like"/>
    <property type="match status" value="1"/>
</dbReference>
<dbReference type="Gene3D" id="3.40.50.880">
    <property type="match status" value="1"/>
</dbReference>
<dbReference type="EMBL" id="JAAAMJ010000001">
    <property type="protein sequence ID" value="NDV85847.1"/>
    <property type="molecule type" value="Genomic_DNA"/>
</dbReference>
<comment type="caution">
    <text evidence="3">The sequence shown here is derived from an EMBL/GenBank/DDBJ whole genome shotgun (WGS) entry which is preliminary data.</text>
</comment>
<dbReference type="PANTHER" id="PTHR42733:SF12">
    <property type="entry name" value="PROTEINASE"/>
    <property type="match status" value="1"/>
</dbReference>
<dbReference type="AlphaFoldDB" id="A0A6L9MDM5"/>
<organism evidence="3 4">
    <name type="scientific">Aurantimonas aggregata</name>
    <dbReference type="NCBI Taxonomy" id="2047720"/>
    <lineage>
        <taxon>Bacteria</taxon>
        <taxon>Pseudomonadati</taxon>
        <taxon>Pseudomonadota</taxon>
        <taxon>Alphaproteobacteria</taxon>
        <taxon>Hyphomicrobiales</taxon>
        <taxon>Aurantimonadaceae</taxon>
        <taxon>Aurantimonas</taxon>
    </lineage>
</organism>
<dbReference type="PROSITE" id="PS51276">
    <property type="entry name" value="PEPTIDASE_C56_PFPI"/>
    <property type="match status" value="1"/>
</dbReference>
<dbReference type="InterPro" id="IPR029062">
    <property type="entry name" value="Class_I_gatase-like"/>
</dbReference>
<dbReference type="GO" id="GO:0006508">
    <property type="term" value="P:proteolysis"/>
    <property type="evidence" value="ECO:0007669"/>
    <property type="project" value="UniProtKB-KW"/>
</dbReference>
<dbReference type="RefSeq" id="WP_163042538.1">
    <property type="nucleotide sequence ID" value="NZ_JAAAMJ010000001.1"/>
</dbReference>
<reference evidence="3 4" key="1">
    <citation type="submission" date="2020-01" db="EMBL/GenBank/DDBJ databases">
        <title>Genomes of bacteria type strains.</title>
        <authorList>
            <person name="Chen J."/>
            <person name="Zhu S."/>
            <person name="Chen J."/>
        </authorList>
    </citation>
    <scope>NUCLEOTIDE SEQUENCE [LARGE SCALE GENOMIC DNA]</scope>
    <source>
        <strain evidence="3 4">KCTC 52919</strain>
    </source>
</reference>
<dbReference type="Pfam" id="PF01965">
    <property type="entry name" value="DJ-1_PfpI"/>
    <property type="match status" value="1"/>
</dbReference>
<dbReference type="PANTHER" id="PTHR42733">
    <property type="entry name" value="DJ-1 PROTEIN"/>
    <property type="match status" value="1"/>
</dbReference>
<keyword evidence="3" id="KW-0378">Hydrolase</keyword>
<evidence type="ECO:0000256" key="1">
    <source>
        <dbReference type="ARBA" id="ARBA00008542"/>
    </source>
</evidence>
<dbReference type="GO" id="GO:0008233">
    <property type="term" value="F:peptidase activity"/>
    <property type="evidence" value="ECO:0007669"/>
    <property type="project" value="UniProtKB-KW"/>
</dbReference>
<sequence length="187" mass="20631">MPNINQAKIAILATDGFEQSELFEPLEKLRQAGAEVHVLSTKSGSIKAWDKDDWGKTVPVDKLLSEVRVSEYDGLVLPGGQINPDVLRADPKVVSFVREFFNSKKPLAAICHAPWLLIEADVVRGRNVTSFKSIRTDMVNAGGNWEDTAVVVDEALITSRNPGDLPAFIAKIIEEVEEGRHEDRKVA</sequence>
<gene>
    <name evidence="3" type="ORF">GTW51_03930</name>
</gene>
<dbReference type="SUPFAM" id="SSF52317">
    <property type="entry name" value="Class I glutamine amidotransferase-like"/>
    <property type="match status" value="1"/>
</dbReference>
<comment type="similarity">
    <text evidence="1">Belongs to the peptidase C56 family.</text>
</comment>
<accession>A0A6L9MDM5</accession>
<proteinExistence type="inferred from homology"/>
<dbReference type="InterPro" id="IPR002818">
    <property type="entry name" value="DJ-1/PfpI"/>
</dbReference>
<dbReference type="NCBIfam" id="TIGR01382">
    <property type="entry name" value="PfpI"/>
    <property type="match status" value="1"/>
</dbReference>
<protein>
    <submittedName>
        <fullName evidence="3">DJ-1/PfpI/YhbO family deglycase/protease</fullName>
    </submittedName>
</protein>
<evidence type="ECO:0000313" key="4">
    <source>
        <dbReference type="Proteomes" id="UP000476332"/>
    </source>
</evidence>
<dbReference type="InterPro" id="IPR006286">
    <property type="entry name" value="C56_PfpI-like"/>
</dbReference>
<keyword evidence="4" id="KW-1185">Reference proteome</keyword>
<evidence type="ECO:0000259" key="2">
    <source>
        <dbReference type="Pfam" id="PF01965"/>
    </source>
</evidence>
<evidence type="ECO:0000313" key="3">
    <source>
        <dbReference type="EMBL" id="NDV85847.1"/>
    </source>
</evidence>
<feature type="domain" description="DJ-1/PfpI" evidence="2">
    <location>
        <begin position="8"/>
        <end position="175"/>
    </location>
</feature>
<keyword evidence="3" id="KW-0645">Protease</keyword>
<dbReference type="Proteomes" id="UP000476332">
    <property type="component" value="Unassembled WGS sequence"/>
</dbReference>
<name>A0A6L9MDM5_9HYPH</name>